<dbReference type="PROSITE" id="PS50039">
    <property type="entry name" value="FORK_HEAD_3"/>
    <property type="match status" value="1"/>
</dbReference>
<dbReference type="InterPro" id="IPR030456">
    <property type="entry name" value="TF_fork_head_CS_2"/>
</dbReference>
<feature type="region of interest" description="Disordered" evidence="11">
    <location>
        <begin position="93"/>
        <end position="198"/>
    </location>
</feature>
<evidence type="ECO:0000313" key="13">
    <source>
        <dbReference type="Proteomes" id="UP000694924"/>
    </source>
</evidence>
<feature type="compositionally biased region" description="Low complexity" evidence="11">
    <location>
        <begin position="97"/>
        <end position="107"/>
    </location>
</feature>
<feature type="compositionally biased region" description="Low complexity" evidence="11">
    <location>
        <begin position="115"/>
        <end position="137"/>
    </location>
</feature>
<dbReference type="SMART" id="SM00339">
    <property type="entry name" value="FH"/>
    <property type="match status" value="1"/>
</dbReference>
<dbReference type="PANTHER" id="PTHR11829">
    <property type="entry name" value="FORKHEAD BOX PROTEIN"/>
    <property type="match status" value="1"/>
</dbReference>
<dbReference type="GeneID" id="107071230"/>
<evidence type="ECO:0000256" key="4">
    <source>
        <dbReference type="ARBA" id="ARBA00022843"/>
    </source>
</evidence>
<comment type="subcellular location">
    <subcellularLocation>
        <location evidence="10">Nucleus</location>
    </subcellularLocation>
</comment>
<keyword evidence="13" id="KW-1185">Reference proteome</keyword>
<keyword evidence="3" id="KW-0221">Differentiation</keyword>
<dbReference type="PANTHER" id="PTHR11829:SF411">
    <property type="entry name" value="FORKHEAD BOX PROTEIN L2"/>
    <property type="match status" value="1"/>
</dbReference>
<organism evidence="13 14">
    <name type="scientific">Polistes dominula</name>
    <name type="common">European paper wasp</name>
    <name type="synonym">Vespa dominula</name>
    <dbReference type="NCBI Taxonomy" id="743375"/>
    <lineage>
        <taxon>Eukaryota</taxon>
        <taxon>Metazoa</taxon>
        <taxon>Ecdysozoa</taxon>
        <taxon>Arthropoda</taxon>
        <taxon>Hexapoda</taxon>
        <taxon>Insecta</taxon>
        <taxon>Pterygota</taxon>
        <taxon>Neoptera</taxon>
        <taxon>Endopterygota</taxon>
        <taxon>Hymenoptera</taxon>
        <taxon>Apocrita</taxon>
        <taxon>Aculeata</taxon>
        <taxon>Vespoidea</taxon>
        <taxon>Vespidae</taxon>
        <taxon>Polistinae</taxon>
        <taxon>Polistini</taxon>
        <taxon>Polistes</taxon>
    </lineage>
</organism>
<dbReference type="Gene3D" id="1.10.10.10">
    <property type="entry name" value="Winged helix-like DNA-binding domain superfamily/Winged helix DNA-binding domain"/>
    <property type="match status" value="1"/>
</dbReference>
<dbReference type="PROSITE" id="PS00657">
    <property type="entry name" value="FORK_HEAD_1"/>
    <property type="match status" value="1"/>
</dbReference>
<feature type="DNA-binding region" description="Fork-head" evidence="10">
    <location>
        <begin position="202"/>
        <end position="296"/>
    </location>
</feature>
<dbReference type="PRINTS" id="PR00053">
    <property type="entry name" value="FORKHEAD"/>
</dbReference>
<dbReference type="InterPro" id="IPR050211">
    <property type="entry name" value="FOX_domain-containing"/>
</dbReference>
<dbReference type="SUPFAM" id="SSF46785">
    <property type="entry name" value="Winged helix' DNA-binding domain"/>
    <property type="match status" value="1"/>
</dbReference>
<evidence type="ECO:0000256" key="3">
    <source>
        <dbReference type="ARBA" id="ARBA00022782"/>
    </source>
</evidence>
<dbReference type="CDD" id="cd20028">
    <property type="entry name" value="FH_FOXL2"/>
    <property type="match status" value="1"/>
</dbReference>
<feature type="domain" description="Fork-head" evidence="12">
    <location>
        <begin position="202"/>
        <end position="296"/>
    </location>
</feature>
<keyword evidence="2" id="KW-0597">Phosphoprotein</keyword>
<keyword evidence="5" id="KW-0805">Transcription regulation</keyword>
<keyword evidence="7" id="KW-0804">Transcription</keyword>
<sequence length="516" mass="56264">MNYSSSQDTRTRMVSHVIPVSGELQQGNGSFGTAGLGSMQDSPHPLKIKQEHFQLSPPSPLPNIHQVSNFISDLQNGYVINASKDLESSVSTGLNKSLTSHHPSLSIHHPHHSLHGSNTTISIHSTTSSQQQQQQQQQHHHLEDKVSSPSGGLHSSTTNSNSSTPSAPSTPTAGTDNSAGSNTATSTNNNNNGNNVSTATSKPPYSYVALIAMAIQHSAEKRATLSEIYAYITSKFPYYQNNKKGWQNSIRHNLSLNECFVKIPREGGADKKGNFWTLDPSFEDMFENGNFRRRRRMKRPYRNAPYPKSIFGDPFSPTHVHLGPRNLFAHTPSSYAPTTYARYDTSGWSLQQPQLSYSHCQSLQPQLQSMQSMQIPTMNGYSQLSSSLSESLLYPPNISSMSSRIIRRSDKAFQGNYLDVPGGTTGSPGSMTNGSFGGTFTACGRRHEASMPNETMPARCYWPEMVNVKEEPGSTAASTSTVGGVPPSMMGTTVASSVSAPAFPSVEFQTRSKCFM</sequence>
<reference evidence="14" key="1">
    <citation type="submission" date="2025-08" db="UniProtKB">
        <authorList>
            <consortium name="RefSeq"/>
        </authorList>
    </citation>
    <scope>IDENTIFICATION</scope>
    <source>
        <tissue evidence="14">Whole body</tissue>
    </source>
</reference>
<evidence type="ECO:0000259" key="12">
    <source>
        <dbReference type="PROSITE" id="PS50039"/>
    </source>
</evidence>
<keyword evidence="6 10" id="KW-0238">DNA-binding</keyword>
<proteinExistence type="predicted"/>
<dbReference type="InterPro" id="IPR001766">
    <property type="entry name" value="Fork_head_dom"/>
</dbReference>
<dbReference type="PROSITE" id="PS00658">
    <property type="entry name" value="FORK_HEAD_2"/>
    <property type="match status" value="1"/>
</dbReference>
<evidence type="ECO:0000313" key="14">
    <source>
        <dbReference type="RefSeq" id="XP_015185512.1"/>
    </source>
</evidence>
<keyword evidence="8 10" id="KW-0539">Nucleus</keyword>
<keyword evidence="4" id="KW-0832">Ubl conjugation</keyword>
<dbReference type="InterPro" id="IPR036390">
    <property type="entry name" value="WH_DNA-bd_sf"/>
</dbReference>
<gene>
    <name evidence="14" type="primary">LOC107071230</name>
</gene>
<dbReference type="Pfam" id="PF00250">
    <property type="entry name" value="Forkhead"/>
    <property type="match status" value="1"/>
</dbReference>
<dbReference type="Proteomes" id="UP000694924">
    <property type="component" value="Unplaced"/>
</dbReference>
<evidence type="ECO:0000256" key="7">
    <source>
        <dbReference type="ARBA" id="ARBA00023163"/>
    </source>
</evidence>
<name>A0ABM1IZ75_POLDO</name>
<evidence type="ECO:0000256" key="11">
    <source>
        <dbReference type="SAM" id="MobiDB-lite"/>
    </source>
</evidence>
<evidence type="ECO:0000256" key="6">
    <source>
        <dbReference type="ARBA" id="ARBA00023125"/>
    </source>
</evidence>
<evidence type="ECO:0000256" key="9">
    <source>
        <dbReference type="ARBA" id="ARBA00034872"/>
    </source>
</evidence>
<evidence type="ECO:0000256" key="2">
    <source>
        <dbReference type="ARBA" id="ARBA00022553"/>
    </source>
</evidence>
<evidence type="ECO:0000256" key="1">
    <source>
        <dbReference type="ARBA" id="ARBA00022499"/>
    </source>
</evidence>
<evidence type="ECO:0000256" key="8">
    <source>
        <dbReference type="ARBA" id="ARBA00023242"/>
    </source>
</evidence>
<protein>
    <recommendedName>
        <fullName evidence="9">Forkhead box protein L2</fullName>
    </recommendedName>
</protein>
<feature type="compositionally biased region" description="Low complexity" evidence="11">
    <location>
        <begin position="155"/>
        <end position="198"/>
    </location>
</feature>
<keyword evidence="1" id="KW-1017">Isopeptide bond</keyword>
<evidence type="ECO:0000256" key="10">
    <source>
        <dbReference type="PROSITE-ProRule" id="PRU00089"/>
    </source>
</evidence>
<dbReference type="RefSeq" id="XP_015185512.1">
    <property type="nucleotide sequence ID" value="XM_015330026.1"/>
</dbReference>
<accession>A0ABM1IZ75</accession>
<dbReference type="InterPro" id="IPR047515">
    <property type="entry name" value="FH_FOXL2"/>
</dbReference>
<evidence type="ECO:0000256" key="5">
    <source>
        <dbReference type="ARBA" id="ARBA00023015"/>
    </source>
</evidence>
<dbReference type="InterPro" id="IPR018122">
    <property type="entry name" value="TF_fork_head_CS_1"/>
</dbReference>
<dbReference type="InterPro" id="IPR036388">
    <property type="entry name" value="WH-like_DNA-bd_sf"/>
</dbReference>